<gene>
    <name evidence="1" type="ORF">SDC9_31151</name>
</gene>
<dbReference type="AlphaFoldDB" id="A0A644V2S4"/>
<evidence type="ECO:0000313" key="1">
    <source>
        <dbReference type="EMBL" id="MPL85183.1"/>
    </source>
</evidence>
<comment type="caution">
    <text evidence="1">The sequence shown here is derived from an EMBL/GenBank/DDBJ whole genome shotgun (WGS) entry which is preliminary data.</text>
</comment>
<accession>A0A644V2S4</accession>
<reference evidence="1" key="1">
    <citation type="submission" date="2019-08" db="EMBL/GenBank/DDBJ databases">
        <authorList>
            <person name="Kucharzyk K."/>
            <person name="Murdoch R.W."/>
            <person name="Higgins S."/>
            <person name="Loffler F."/>
        </authorList>
    </citation>
    <scope>NUCLEOTIDE SEQUENCE</scope>
</reference>
<sequence>MSNPTSIRERIAKYLVIKGISRYRFYKETGLSNGFLDKPGSINSDNCEKICYCYPDINPEWLLTGKGEMLKNNEQMEVPKNMSVEVLLQKILELSAENTLLKKENETLRSITGTVNKVIHIPIDEDDAVDSMAAEPSPSKE</sequence>
<protein>
    <submittedName>
        <fullName evidence="1">Uncharacterized protein</fullName>
    </submittedName>
</protein>
<organism evidence="1">
    <name type="scientific">bioreactor metagenome</name>
    <dbReference type="NCBI Taxonomy" id="1076179"/>
    <lineage>
        <taxon>unclassified sequences</taxon>
        <taxon>metagenomes</taxon>
        <taxon>ecological metagenomes</taxon>
    </lineage>
</organism>
<dbReference type="EMBL" id="VSSQ01000201">
    <property type="protein sequence ID" value="MPL85183.1"/>
    <property type="molecule type" value="Genomic_DNA"/>
</dbReference>
<name>A0A644V2S4_9ZZZZ</name>
<proteinExistence type="predicted"/>